<organism evidence="3 4">
    <name type="scientific">Aquiluna borgnonia</name>
    <dbReference type="NCBI Taxonomy" id="2499157"/>
    <lineage>
        <taxon>Bacteria</taxon>
        <taxon>Bacillati</taxon>
        <taxon>Actinomycetota</taxon>
        <taxon>Actinomycetes</taxon>
        <taxon>Micrococcales</taxon>
        <taxon>Microbacteriaceae</taxon>
        <taxon>Luna cluster</taxon>
        <taxon>Luna-1 subcluster</taxon>
        <taxon>Aquiluna</taxon>
    </lineage>
</organism>
<dbReference type="Pfam" id="PF07510">
    <property type="entry name" value="GmrSD_C"/>
    <property type="match status" value="1"/>
</dbReference>
<dbReference type="KEGG" id="aqg:HRU87_00355"/>
<keyword evidence="4" id="KW-1185">Reference proteome</keyword>
<keyword evidence="3" id="KW-0255">Endonuclease</keyword>
<dbReference type="AlphaFoldDB" id="A0A7D4PQ74"/>
<proteinExistence type="predicted"/>
<dbReference type="PANTHER" id="PTHR24094:SF15">
    <property type="entry name" value="AMP-DEPENDENT SYNTHETASE_LIGASE DOMAIN-CONTAINING PROTEIN-RELATED"/>
    <property type="match status" value="1"/>
</dbReference>
<evidence type="ECO:0000313" key="4">
    <source>
        <dbReference type="Proteomes" id="UP000501003"/>
    </source>
</evidence>
<dbReference type="PANTHER" id="PTHR24094">
    <property type="entry name" value="SECRETED PROTEIN"/>
    <property type="match status" value="1"/>
</dbReference>
<dbReference type="InterPro" id="IPR011089">
    <property type="entry name" value="GmrSD_C"/>
</dbReference>
<dbReference type="EMBL" id="CP054056">
    <property type="protein sequence ID" value="QKJ24701.1"/>
    <property type="molecule type" value="Genomic_DNA"/>
</dbReference>
<evidence type="ECO:0000259" key="2">
    <source>
        <dbReference type="Pfam" id="PF07510"/>
    </source>
</evidence>
<feature type="compositionally biased region" description="Low complexity" evidence="1">
    <location>
        <begin position="54"/>
        <end position="71"/>
    </location>
</feature>
<feature type="domain" description="GmrSD restriction endonucleases C-terminal" evidence="2">
    <location>
        <begin position="138"/>
        <end position="251"/>
    </location>
</feature>
<reference evidence="3 4" key="1">
    <citation type="submission" date="2020-05" db="EMBL/GenBank/DDBJ databases">
        <title>Aquirufa sp. strain 15G-AUS-rot a new Aquirufa species.</title>
        <authorList>
            <person name="Pitt A."/>
            <person name="Hahn M.W."/>
        </authorList>
    </citation>
    <scope>NUCLEOTIDE SEQUENCE [LARGE SCALE GENOMIC DNA]</scope>
    <source>
        <strain evidence="3 4">15G-AUS-rot</strain>
    </source>
</reference>
<keyword evidence="3" id="KW-0378">Hydrolase</keyword>
<dbReference type="Proteomes" id="UP000501003">
    <property type="component" value="Chromosome"/>
</dbReference>
<name>A0A7D4PQ74_9MICO</name>
<keyword evidence="3" id="KW-0540">Nuclease</keyword>
<feature type="compositionally biased region" description="Polar residues" evidence="1">
    <location>
        <begin position="34"/>
        <end position="45"/>
    </location>
</feature>
<sequence>MAEGVVAKFKITPGTIVIGAIVLWVGSFFSGSDTAVQPEQTSSKPLATRPAPGTSTPQRTTSPEPTTTPAATTEAAEQVAQASELSALLSALEITPEMNDGYDRDLFRHWVDNDGDGCDTRKEVLIAESLEQVSIGDRCKVLSGNWYSSYDGRVFTDPSDLDIDHFIPLKEAWGSGAYAWDADRRRAFANDLGIDEALIAVSAGSNRSKSDRDPNEWLPTNTDYTCDYIENWMVVKIRWELTVDQAEFNQLSGLATRCAN</sequence>
<evidence type="ECO:0000256" key="1">
    <source>
        <dbReference type="SAM" id="MobiDB-lite"/>
    </source>
</evidence>
<gene>
    <name evidence="3" type="ORF">HRU87_00355</name>
</gene>
<accession>A0A7D4PQ74</accession>
<protein>
    <submittedName>
        <fullName evidence="3">HNH endonuclease</fullName>
    </submittedName>
</protein>
<evidence type="ECO:0000313" key="3">
    <source>
        <dbReference type="EMBL" id="QKJ24701.1"/>
    </source>
</evidence>
<feature type="region of interest" description="Disordered" evidence="1">
    <location>
        <begin position="34"/>
        <end position="71"/>
    </location>
</feature>
<dbReference type="GO" id="GO:0004519">
    <property type="term" value="F:endonuclease activity"/>
    <property type="evidence" value="ECO:0007669"/>
    <property type="project" value="UniProtKB-KW"/>
</dbReference>